<name>A0ABW0GKU0_9MICO</name>
<proteinExistence type="inferred from homology"/>
<dbReference type="PANTHER" id="PTHR39428">
    <property type="entry name" value="F420H(2)-DEPENDENT QUINONE REDUCTASE RV1261C"/>
    <property type="match status" value="1"/>
</dbReference>
<keyword evidence="4" id="KW-1185">Reference proteome</keyword>
<comment type="similarity">
    <text evidence="1">Belongs to the F420H(2)-dependent quinone reductase family.</text>
</comment>
<dbReference type="EMBL" id="JBHSLD010000006">
    <property type="protein sequence ID" value="MFC5380312.1"/>
    <property type="molecule type" value="Genomic_DNA"/>
</dbReference>
<protein>
    <submittedName>
        <fullName evidence="3">Nitroreductase/quinone reductase family protein</fullName>
    </submittedName>
</protein>
<gene>
    <name evidence="3" type="ORF">ACFPJ6_05880</name>
</gene>
<evidence type="ECO:0000256" key="1">
    <source>
        <dbReference type="ARBA" id="ARBA00008710"/>
    </source>
</evidence>
<comment type="catalytic activity">
    <reaction evidence="2">
        <text>oxidized coenzyme F420-(gamma-L-Glu)(n) + a quinol + H(+) = reduced coenzyme F420-(gamma-L-Glu)(n) + a quinone</text>
        <dbReference type="Rhea" id="RHEA:39663"/>
        <dbReference type="Rhea" id="RHEA-COMP:12939"/>
        <dbReference type="Rhea" id="RHEA-COMP:14378"/>
        <dbReference type="ChEBI" id="CHEBI:15378"/>
        <dbReference type="ChEBI" id="CHEBI:24646"/>
        <dbReference type="ChEBI" id="CHEBI:132124"/>
        <dbReference type="ChEBI" id="CHEBI:133980"/>
        <dbReference type="ChEBI" id="CHEBI:139511"/>
    </reaction>
</comment>
<dbReference type="InterPro" id="IPR004378">
    <property type="entry name" value="F420H2_quin_Rdtase"/>
</dbReference>
<organism evidence="3 4">
    <name type="scientific">Aquipuribacter nitratireducens</name>
    <dbReference type="NCBI Taxonomy" id="650104"/>
    <lineage>
        <taxon>Bacteria</taxon>
        <taxon>Bacillati</taxon>
        <taxon>Actinomycetota</taxon>
        <taxon>Actinomycetes</taxon>
        <taxon>Micrococcales</taxon>
        <taxon>Intrasporangiaceae</taxon>
        <taxon>Aquipuribacter</taxon>
    </lineage>
</organism>
<dbReference type="Gene3D" id="2.30.110.10">
    <property type="entry name" value="Electron Transport, Fmn-binding Protein, Chain A"/>
    <property type="match status" value="1"/>
</dbReference>
<reference evidence="4" key="1">
    <citation type="journal article" date="2019" name="Int. J. Syst. Evol. Microbiol.">
        <title>The Global Catalogue of Microorganisms (GCM) 10K type strain sequencing project: providing services to taxonomists for standard genome sequencing and annotation.</title>
        <authorList>
            <consortium name="The Broad Institute Genomics Platform"/>
            <consortium name="The Broad Institute Genome Sequencing Center for Infectious Disease"/>
            <person name="Wu L."/>
            <person name="Ma J."/>
        </authorList>
    </citation>
    <scope>NUCLEOTIDE SEQUENCE [LARGE SCALE GENOMIC DNA]</scope>
    <source>
        <strain evidence="4">CCUG 43114</strain>
    </source>
</reference>
<accession>A0ABW0GKU0</accession>
<comment type="caution">
    <text evidence="3">The sequence shown here is derived from an EMBL/GenBank/DDBJ whole genome shotgun (WGS) entry which is preliminary data.</text>
</comment>
<dbReference type="InterPro" id="IPR012349">
    <property type="entry name" value="Split_barrel_FMN-bd"/>
</dbReference>
<evidence type="ECO:0000313" key="3">
    <source>
        <dbReference type="EMBL" id="MFC5380312.1"/>
    </source>
</evidence>
<evidence type="ECO:0000256" key="2">
    <source>
        <dbReference type="ARBA" id="ARBA00049106"/>
    </source>
</evidence>
<dbReference type="NCBIfam" id="TIGR00026">
    <property type="entry name" value="hi_GC_TIGR00026"/>
    <property type="match status" value="1"/>
</dbReference>
<dbReference type="Proteomes" id="UP001596122">
    <property type="component" value="Unassembled WGS sequence"/>
</dbReference>
<evidence type="ECO:0000313" key="4">
    <source>
        <dbReference type="Proteomes" id="UP001596122"/>
    </source>
</evidence>
<dbReference type="PANTHER" id="PTHR39428:SF1">
    <property type="entry name" value="F420H(2)-DEPENDENT QUINONE REDUCTASE RV1261C"/>
    <property type="match status" value="1"/>
</dbReference>
<dbReference type="Pfam" id="PF04075">
    <property type="entry name" value="F420H2_quin_red"/>
    <property type="match status" value="1"/>
</dbReference>
<sequence>MSGEQAQDHVWADAAAHVAAYEASDGAVGHDWLGRPHLLLRTTGRRTGRVRTVPLAYARLPAVDGAARYVVAASAGGAERHPAWYLNLVADPRVEVQVRADRWSTTADPLTDEPHDVVEGAWAALTDVWSGFARYRAGTRRRIPVVLLDAPAAVDRS</sequence>
<dbReference type="RefSeq" id="WP_340267319.1">
    <property type="nucleotide sequence ID" value="NZ_JBBEOG010000001.1"/>
</dbReference>